<evidence type="ECO:0000313" key="3">
    <source>
        <dbReference type="Proteomes" id="UP000276834"/>
    </source>
</evidence>
<name>A0A3L8SCF9_CHLGU</name>
<accession>A0A3L8SCF9</accession>
<keyword evidence="3" id="KW-1185">Reference proteome</keyword>
<comment type="caution">
    <text evidence="2">The sequence shown here is derived from an EMBL/GenBank/DDBJ whole genome shotgun (WGS) entry which is preliminary data.</text>
</comment>
<evidence type="ECO:0000313" key="2">
    <source>
        <dbReference type="EMBL" id="RLW00032.1"/>
    </source>
</evidence>
<reference evidence="2 3" key="1">
    <citation type="journal article" date="2018" name="Proc. R. Soc. B">
        <title>A non-coding region near Follistatin controls head colour polymorphism in the Gouldian finch.</title>
        <authorList>
            <person name="Toomey M.B."/>
            <person name="Marques C.I."/>
            <person name="Andrade P."/>
            <person name="Araujo P.M."/>
            <person name="Sabatino S."/>
            <person name="Gazda M.A."/>
            <person name="Afonso S."/>
            <person name="Lopes R.J."/>
            <person name="Corbo J.C."/>
            <person name="Carneiro M."/>
        </authorList>
    </citation>
    <scope>NUCLEOTIDE SEQUENCE [LARGE SCALE GENOMIC DNA]</scope>
    <source>
        <strain evidence="2">Red01</strain>
        <tissue evidence="2">Muscle</tissue>
    </source>
</reference>
<dbReference type="AlphaFoldDB" id="A0A3L8SCF9"/>
<feature type="region of interest" description="Disordered" evidence="1">
    <location>
        <begin position="95"/>
        <end position="120"/>
    </location>
</feature>
<dbReference type="EMBL" id="QUSF01000029">
    <property type="protein sequence ID" value="RLW00032.1"/>
    <property type="molecule type" value="Genomic_DNA"/>
</dbReference>
<proteinExistence type="predicted"/>
<evidence type="ECO:0000256" key="1">
    <source>
        <dbReference type="SAM" id="MobiDB-lite"/>
    </source>
</evidence>
<organism evidence="2 3">
    <name type="scientific">Chloebia gouldiae</name>
    <name type="common">Gouldian finch</name>
    <name type="synonym">Erythrura gouldiae</name>
    <dbReference type="NCBI Taxonomy" id="44316"/>
    <lineage>
        <taxon>Eukaryota</taxon>
        <taxon>Metazoa</taxon>
        <taxon>Chordata</taxon>
        <taxon>Craniata</taxon>
        <taxon>Vertebrata</taxon>
        <taxon>Euteleostomi</taxon>
        <taxon>Archelosauria</taxon>
        <taxon>Archosauria</taxon>
        <taxon>Dinosauria</taxon>
        <taxon>Saurischia</taxon>
        <taxon>Theropoda</taxon>
        <taxon>Coelurosauria</taxon>
        <taxon>Aves</taxon>
        <taxon>Neognathae</taxon>
        <taxon>Neoaves</taxon>
        <taxon>Telluraves</taxon>
        <taxon>Australaves</taxon>
        <taxon>Passeriformes</taxon>
        <taxon>Passeroidea</taxon>
        <taxon>Passeridae</taxon>
        <taxon>Chloebia</taxon>
    </lineage>
</organism>
<gene>
    <name evidence="2" type="ORF">DV515_00009248</name>
</gene>
<dbReference type="Proteomes" id="UP000276834">
    <property type="component" value="Unassembled WGS sequence"/>
</dbReference>
<sequence length="220" mass="24682">MQRLATSYIEQKIIFPTHYLGWQHRSVDSYAKSKKLGNPGFWCSPAMSPWCFVGKDQGRLSSGHGVPTSHIAKPNTHGANLRALGSKEIATSFKTDAIKNKTKQKNQNKKPQPPPPKSPQTLFIRVEEIKCIVWNNHIPENKKTDKEMKEMINSILEIECLEADLCFFLMTGLNTQIFFTAAESYTDVQTMAELLGVIPQLSCSGCFRDFVVHFSSTSVG</sequence>
<protein>
    <submittedName>
        <fullName evidence="2">Uncharacterized protein</fullName>
    </submittedName>
</protein>